<proteinExistence type="predicted"/>
<name>A0A9P6A593_PLEER</name>
<protein>
    <submittedName>
        <fullName evidence="1">Uncharacterized protein</fullName>
    </submittedName>
</protein>
<sequence>MPPADLPQYLVRSFTTANQPQFSTDESVFYGPYTRLLYYLFGLDGDFEIQPQFHVPHTARDSIDVVATFTIEYNYHPVMFIKIKPPGTFDNDSKRKEADDQMRDRFLSLRRSLITPRMPAVSAFGTHLAFYEYEVATNAVAPPAIPADPFYLTDTAPAERWNYDVLDAAGFVRLCQVVEDVKQMCQAVNH</sequence>
<dbReference type="OrthoDB" id="3254408at2759"/>
<comment type="caution">
    <text evidence="1">The sequence shown here is derived from an EMBL/GenBank/DDBJ whole genome shotgun (WGS) entry which is preliminary data.</text>
</comment>
<evidence type="ECO:0000313" key="2">
    <source>
        <dbReference type="Proteomes" id="UP000807025"/>
    </source>
</evidence>
<reference evidence="1" key="1">
    <citation type="submission" date="2020-11" db="EMBL/GenBank/DDBJ databases">
        <authorList>
            <consortium name="DOE Joint Genome Institute"/>
            <person name="Ahrendt S."/>
            <person name="Riley R."/>
            <person name="Andreopoulos W."/>
            <person name="Labutti K."/>
            <person name="Pangilinan J."/>
            <person name="Ruiz-Duenas F.J."/>
            <person name="Barrasa J.M."/>
            <person name="Sanchez-Garcia M."/>
            <person name="Camarero S."/>
            <person name="Miyauchi S."/>
            <person name="Serrano A."/>
            <person name="Linde D."/>
            <person name="Babiker R."/>
            <person name="Drula E."/>
            <person name="Ayuso-Fernandez I."/>
            <person name="Pacheco R."/>
            <person name="Padilla G."/>
            <person name="Ferreira P."/>
            <person name="Barriuso J."/>
            <person name="Kellner H."/>
            <person name="Castanera R."/>
            <person name="Alfaro M."/>
            <person name="Ramirez L."/>
            <person name="Pisabarro A.G."/>
            <person name="Kuo A."/>
            <person name="Tritt A."/>
            <person name="Lipzen A."/>
            <person name="He G."/>
            <person name="Yan M."/>
            <person name="Ng V."/>
            <person name="Cullen D."/>
            <person name="Martin F."/>
            <person name="Rosso M.-N."/>
            <person name="Henrissat B."/>
            <person name="Hibbett D."/>
            <person name="Martinez A.T."/>
            <person name="Grigoriev I.V."/>
        </authorList>
    </citation>
    <scope>NUCLEOTIDE SEQUENCE</scope>
    <source>
        <strain evidence="1">ATCC 90797</strain>
    </source>
</reference>
<evidence type="ECO:0000313" key="1">
    <source>
        <dbReference type="EMBL" id="KAF9499481.1"/>
    </source>
</evidence>
<dbReference type="EMBL" id="MU154532">
    <property type="protein sequence ID" value="KAF9499481.1"/>
    <property type="molecule type" value="Genomic_DNA"/>
</dbReference>
<organism evidence="1 2">
    <name type="scientific">Pleurotus eryngii</name>
    <name type="common">Boletus of the steppes</name>
    <dbReference type="NCBI Taxonomy" id="5323"/>
    <lineage>
        <taxon>Eukaryota</taxon>
        <taxon>Fungi</taxon>
        <taxon>Dikarya</taxon>
        <taxon>Basidiomycota</taxon>
        <taxon>Agaricomycotina</taxon>
        <taxon>Agaricomycetes</taxon>
        <taxon>Agaricomycetidae</taxon>
        <taxon>Agaricales</taxon>
        <taxon>Pleurotineae</taxon>
        <taxon>Pleurotaceae</taxon>
        <taxon>Pleurotus</taxon>
    </lineage>
</organism>
<gene>
    <name evidence="1" type="ORF">BDN71DRAFT_186186</name>
</gene>
<keyword evidence="2" id="KW-1185">Reference proteome</keyword>
<accession>A0A9P6A593</accession>
<dbReference type="Proteomes" id="UP000807025">
    <property type="component" value="Unassembled WGS sequence"/>
</dbReference>
<dbReference type="AlphaFoldDB" id="A0A9P6A593"/>